<evidence type="ECO:0000313" key="3">
    <source>
        <dbReference type="EMBL" id="OIN12235.1"/>
    </source>
</evidence>
<dbReference type="AlphaFoldDB" id="A0A1J4QEN3"/>
<feature type="chain" id="PRO_5009632364" evidence="2">
    <location>
        <begin position="25"/>
        <end position="60"/>
    </location>
</feature>
<dbReference type="Proteomes" id="UP000243073">
    <property type="component" value="Unassembled WGS sequence"/>
</dbReference>
<reference evidence="3 4" key="1">
    <citation type="submission" date="2016-07" db="EMBL/GenBank/DDBJ databases">
        <title>Draft Genome Sequence of Oceanisphaera psychrotolerans, isolated from coastal sediment samples.</title>
        <authorList>
            <person name="Zhuo S."/>
            <person name="Ruan Z."/>
        </authorList>
    </citation>
    <scope>NUCLEOTIDE SEQUENCE [LARGE SCALE GENOMIC DNA]</scope>
    <source>
        <strain evidence="3 4">LAM-WHM-ZC</strain>
    </source>
</reference>
<feature type="compositionally biased region" description="Polar residues" evidence="1">
    <location>
        <begin position="28"/>
        <end position="42"/>
    </location>
</feature>
<keyword evidence="4" id="KW-1185">Reference proteome</keyword>
<dbReference type="EMBL" id="MDKE01000011">
    <property type="protein sequence ID" value="OIN12235.1"/>
    <property type="molecule type" value="Genomic_DNA"/>
</dbReference>
<name>A0A1J4QEN3_9GAMM</name>
<comment type="caution">
    <text evidence="3">The sequence shown here is derived from an EMBL/GenBank/DDBJ whole genome shotgun (WGS) entry which is preliminary data.</text>
</comment>
<sequence length="60" mass="6609">MTMTTKFLPAIALLSLFAVGGVQAAELQSSQNPARMTLQSDSDGIDRLEKRMRELREARG</sequence>
<accession>A0A1J4QEN3</accession>
<dbReference type="STRING" id="1414654.BFR47_00615"/>
<proteinExistence type="predicted"/>
<keyword evidence="2" id="KW-0732">Signal</keyword>
<evidence type="ECO:0000256" key="2">
    <source>
        <dbReference type="SAM" id="SignalP"/>
    </source>
</evidence>
<feature type="signal peptide" evidence="2">
    <location>
        <begin position="1"/>
        <end position="24"/>
    </location>
</feature>
<evidence type="ECO:0000256" key="1">
    <source>
        <dbReference type="SAM" id="MobiDB-lite"/>
    </source>
</evidence>
<organism evidence="3 4">
    <name type="scientific">Oceanisphaera psychrotolerans</name>
    <dbReference type="NCBI Taxonomy" id="1414654"/>
    <lineage>
        <taxon>Bacteria</taxon>
        <taxon>Pseudomonadati</taxon>
        <taxon>Pseudomonadota</taxon>
        <taxon>Gammaproteobacteria</taxon>
        <taxon>Aeromonadales</taxon>
        <taxon>Aeromonadaceae</taxon>
        <taxon>Oceanisphaera</taxon>
    </lineage>
</organism>
<gene>
    <name evidence="3" type="ORF">BFR47_00615</name>
</gene>
<feature type="region of interest" description="Disordered" evidence="1">
    <location>
        <begin position="28"/>
        <end position="47"/>
    </location>
</feature>
<evidence type="ECO:0000313" key="4">
    <source>
        <dbReference type="Proteomes" id="UP000243073"/>
    </source>
</evidence>
<protein>
    <submittedName>
        <fullName evidence="3">Uncharacterized protein</fullName>
    </submittedName>
</protein>